<keyword evidence="3 8" id="KW-1134">Transmembrane beta strand</keyword>
<reference evidence="10 11" key="1">
    <citation type="submission" date="2013-04" db="EMBL/GenBank/DDBJ databases">
        <title>The Genome Sequence of Parabacteroides goldsteinii DSM 19448.</title>
        <authorList>
            <consortium name="The Broad Institute Genomics Platform"/>
            <person name="Earl A."/>
            <person name="Ward D."/>
            <person name="Feldgarden M."/>
            <person name="Gevers D."/>
            <person name="Martens E."/>
            <person name="Sakamoto M."/>
            <person name="Benno Y."/>
            <person name="Song Y."/>
            <person name="Liu C."/>
            <person name="Lee J."/>
            <person name="Bolanos M."/>
            <person name="Vaisanen M.L."/>
            <person name="Finegold S.M."/>
            <person name="Walker B."/>
            <person name="Young S."/>
            <person name="Zeng Q."/>
            <person name="Gargeya S."/>
            <person name="Fitzgerald M."/>
            <person name="Haas B."/>
            <person name="Abouelleil A."/>
            <person name="Allen A.W."/>
            <person name="Alvarado L."/>
            <person name="Arachchi H.M."/>
            <person name="Berlin A.M."/>
            <person name="Chapman S.B."/>
            <person name="Gainer-Dewar J."/>
            <person name="Goldberg J."/>
            <person name="Griggs A."/>
            <person name="Gujja S."/>
            <person name="Hansen M."/>
            <person name="Howarth C."/>
            <person name="Imamovic A."/>
            <person name="Ireland A."/>
            <person name="Larimer J."/>
            <person name="McCowan C."/>
            <person name="Murphy C."/>
            <person name="Pearson M."/>
            <person name="Poon T.W."/>
            <person name="Priest M."/>
            <person name="Roberts A."/>
            <person name="Saif S."/>
            <person name="Shea T."/>
            <person name="Sisk P."/>
            <person name="Sykes S."/>
            <person name="Wortman J."/>
            <person name="Nusbaum C."/>
            <person name="Birren B."/>
        </authorList>
    </citation>
    <scope>NUCLEOTIDE SEQUENCE [LARGE SCALE GENOMIC DNA]</scope>
    <source>
        <strain evidence="10 11">DSM 19448</strain>
    </source>
</reference>
<dbReference type="Pfam" id="PF13715">
    <property type="entry name" value="CarbopepD_reg_2"/>
    <property type="match status" value="1"/>
</dbReference>
<accession>A0A0F5JBF0</accession>
<dbReference type="InterPro" id="IPR037066">
    <property type="entry name" value="Plug_dom_sf"/>
</dbReference>
<sequence>MFKIRKTLIVTLLSIIFTNVGFAQSVKVTLSLKNSTLKELVSSVEKQTNYTFVFYNEINSDLPVSVTSNNEALKSVLDKVLPPLKISFEVSGNHLILKKAMERTLKKVSGFVKDDSGEGIIGANVVEKGTTNGTVTDMNGYFEFSVAADAVLQVTYIGYNPKEVSASSRQPVAIQLEEDSKQIEEIVVIGYGTQKKISVTGSVVSLKGDEVMKSPSINVANSLIGRLPGVIINNRSGEPGRDDPSIFIRGKSTTGDSSPLVLIDGVERGGLGEINPNDIENISVLKDASAAIYGARAANGVLLVTTKRGNTMKPSVSFSYNQGFSESTRTPKMADSYTYAKVYNEIEEGEGRAPRYTAEELEKYRNGSDPDYPNTDWYGFITKKLTPQHRVNLSVSGGNERLKYYLSLGESHQSGHYKNGTTDVRLYNLRSNIDVQVTKYLQVGMNLAGKVDDNHYPYFSTNETYSHIFLYLPSWQPYWPGTDKLMPNRGSENIMNMVSDAGGTRDIKTTALQSTVSFKLDIPWVKGLWLDGSASYDAGYVFTKDFQTPDYVYYKDEKTGELYKGRSGMGSDKANLSEKYENPTNLYMTAKLNYDHTFGVHHVGAMVGYEQSETKGNYLQAYRGDYVSISIPEIFAGSSDKNKQSNDGSSSQTARQNIFGRLSYDYAGKYLAQFTFRRDGSPNFPENKRYGFFPGFSLGWRISEEPFMKNLLFLDNLKIRGSYGKMGNDQVGAYQYLTTYSYGSNYVIGKNDVTGLVQNGVPNPNITWEVAKTTNIGFDSRLWNGLLGIEFDYFKTRRSNILTKRSAIIPDYTGLKLPDENIGIVDNKGFEMIVSHENYSNPLKYRLSANVSFARNKVVFSDEQPAAEPYQYATGRPIGSGLYYNAIGIFESEEQIESLPHLLNTQPGDIIYEDVNKDGQIDSRDRIRVNQTNTPEIVYSFNANFEYKGFDLSLLFQGQENAKQYFGSYFPVMSYSLGNFMEWRAKDRWAPENTKASMPRGSSSMWNNNTEASTQWLLNAGFLRLKNLEFGYTLPASICEKLWVKNLRVSFSANNLFIIYDHMKELGFDPETTDFWYYPQQRTYNFGVNVTF</sequence>
<dbReference type="NCBIfam" id="TIGR04057">
    <property type="entry name" value="SusC_RagA_signa"/>
    <property type="match status" value="1"/>
</dbReference>
<dbReference type="InterPro" id="IPR023996">
    <property type="entry name" value="TonB-dep_OMP_SusC/RagA"/>
</dbReference>
<evidence type="ECO:0000256" key="1">
    <source>
        <dbReference type="ARBA" id="ARBA00004571"/>
    </source>
</evidence>
<dbReference type="InterPro" id="IPR036942">
    <property type="entry name" value="Beta-barrel_TonB_sf"/>
</dbReference>
<dbReference type="InterPro" id="IPR039426">
    <property type="entry name" value="TonB-dep_rcpt-like"/>
</dbReference>
<evidence type="ECO:0000256" key="8">
    <source>
        <dbReference type="PROSITE-ProRule" id="PRU01360"/>
    </source>
</evidence>
<gene>
    <name evidence="10" type="ORF">HMPREF1535_02608</name>
</gene>
<dbReference type="InterPro" id="IPR008969">
    <property type="entry name" value="CarboxyPept-like_regulatory"/>
</dbReference>
<evidence type="ECO:0000313" key="11">
    <source>
        <dbReference type="Proteomes" id="UP000033047"/>
    </source>
</evidence>
<dbReference type="EMBL" id="AQHV01000012">
    <property type="protein sequence ID" value="KKB54855.1"/>
    <property type="molecule type" value="Genomic_DNA"/>
</dbReference>
<protein>
    <submittedName>
        <fullName evidence="10">SusC/RagA family TonB-linked outer membrane protein</fullName>
    </submittedName>
</protein>
<evidence type="ECO:0000313" key="10">
    <source>
        <dbReference type="EMBL" id="KKB54855.1"/>
    </source>
</evidence>
<keyword evidence="6 8" id="KW-0472">Membrane</keyword>
<evidence type="ECO:0000256" key="4">
    <source>
        <dbReference type="ARBA" id="ARBA00022692"/>
    </source>
</evidence>
<comment type="caution">
    <text evidence="10">The sequence shown here is derived from an EMBL/GenBank/DDBJ whole genome shotgun (WGS) entry which is preliminary data.</text>
</comment>
<evidence type="ECO:0000256" key="2">
    <source>
        <dbReference type="ARBA" id="ARBA00022448"/>
    </source>
</evidence>
<dbReference type="Gene3D" id="2.60.40.1120">
    <property type="entry name" value="Carboxypeptidase-like, regulatory domain"/>
    <property type="match status" value="1"/>
</dbReference>
<dbReference type="Gene3D" id="2.40.170.20">
    <property type="entry name" value="TonB-dependent receptor, beta-barrel domain"/>
    <property type="match status" value="1"/>
</dbReference>
<dbReference type="NCBIfam" id="TIGR04056">
    <property type="entry name" value="OMP_RagA_SusC"/>
    <property type="match status" value="1"/>
</dbReference>
<dbReference type="InterPro" id="IPR023997">
    <property type="entry name" value="TonB-dep_OMP_SusC/RagA_CS"/>
</dbReference>
<evidence type="ECO:0000256" key="6">
    <source>
        <dbReference type="ARBA" id="ARBA00023136"/>
    </source>
</evidence>
<organism evidence="10 11">
    <name type="scientific">Parabacteroides goldsteinii DSM 19448 = WAL 12034</name>
    <dbReference type="NCBI Taxonomy" id="927665"/>
    <lineage>
        <taxon>Bacteria</taxon>
        <taxon>Pseudomonadati</taxon>
        <taxon>Bacteroidota</taxon>
        <taxon>Bacteroidia</taxon>
        <taxon>Bacteroidales</taxon>
        <taxon>Tannerellaceae</taxon>
        <taxon>Parabacteroides</taxon>
    </lineage>
</organism>
<dbReference type="AlphaFoldDB" id="A0A0F5JBF0"/>
<dbReference type="SUPFAM" id="SSF49464">
    <property type="entry name" value="Carboxypeptidase regulatory domain-like"/>
    <property type="match status" value="1"/>
</dbReference>
<feature type="domain" description="TonB-dependent receptor plug" evidence="9">
    <location>
        <begin position="196"/>
        <end position="301"/>
    </location>
</feature>
<keyword evidence="7 8" id="KW-0998">Cell outer membrane</keyword>
<dbReference type="PATRIC" id="fig|927665.4.peg.2683"/>
<dbReference type="GO" id="GO:0015344">
    <property type="term" value="F:siderophore uptake transmembrane transporter activity"/>
    <property type="evidence" value="ECO:0007669"/>
    <property type="project" value="TreeGrafter"/>
</dbReference>
<dbReference type="GO" id="GO:0009279">
    <property type="term" value="C:cell outer membrane"/>
    <property type="evidence" value="ECO:0007669"/>
    <property type="project" value="UniProtKB-SubCell"/>
</dbReference>
<evidence type="ECO:0000256" key="7">
    <source>
        <dbReference type="ARBA" id="ARBA00023237"/>
    </source>
</evidence>
<dbReference type="Pfam" id="PF07715">
    <property type="entry name" value="Plug"/>
    <property type="match status" value="1"/>
</dbReference>
<dbReference type="GO" id="GO:0044718">
    <property type="term" value="P:siderophore transmembrane transport"/>
    <property type="evidence" value="ECO:0007669"/>
    <property type="project" value="TreeGrafter"/>
</dbReference>
<dbReference type="RefSeq" id="WP_046146304.1">
    <property type="nucleotide sequence ID" value="NZ_KQ033912.1"/>
</dbReference>
<dbReference type="HOGENOM" id="CLU_004317_1_1_10"/>
<dbReference type="InterPro" id="IPR012910">
    <property type="entry name" value="Plug_dom"/>
</dbReference>
<name>A0A0F5JBF0_9BACT</name>
<keyword evidence="4 8" id="KW-0812">Transmembrane</keyword>
<comment type="similarity">
    <text evidence="8">Belongs to the TonB-dependent receptor family.</text>
</comment>
<evidence type="ECO:0000259" key="9">
    <source>
        <dbReference type="Pfam" id="PF07715"/>
    </source>
</evidence>
<dbReference type="FunFam" id="2.170.130.10:FF:000003">
    <property type="entry name" value="SusC/RagA family TonB-linked outer membrane protein"/>
    <property type="match status" value="1"/>
</dbReference>
<proteinExistence type="inferred from homology"/>
<keyword evidence="5" id="KW-0732">Signal</keyword>
<evidence type="ECO:0000256" key="3">
    <source>
        <dbReference type="ARBA" id="ARBA00022452"/>
    </source>
</evidence>
<keyword evidence="2 8" id="KW-0813">Transport</keyword>
<dbReference type="PROSITE" id="PS52016">
    <property type="entry name" value="TONB_DEPENDENT_REC_3"/>
    <property type="match status" value="1"/>
</dbReference>
<dbReference type="SUPFAM" id="SSF56935">
    <property type="entry name" value="Porins"/>
    <property type="match status" value="1"/>
</dbReference>
<dbReference type="Proteomes" id="UP000033047">
    <property type="component" value="Unassembled WGS sequence"/>
</dbReference>
<evidence type="ECO:0000256" key="5">
    <source>
        <dbReference type="ARBA" id="ARBA00022729"/>
    </source>
</evidence>
<dbReference type="PANTHER" id="PTHR30069">
    <property type="entry name" value="TONB-DEPENDENT OUTER MEMBRANE RECEPTOR"/>
    <property type="match status" value="1"/>
</dbReference>
<dbReference type="STRING" id="927665.HMPREF1535_02608"/>
<comment type="subcellular location">
    <subcellularLocation>
        <location evidence="1 8">Cell outer membrane</location>
        <topology evidence="1 8">Multi-pass membrane protein</topology>
    </subcellularLocation>
</comment>
<dbReference type="PANTHER" id="PTHR30069:SF29">
    <property type="entry name" value="HEMOGLOBIN AND HEMOGLOBIN-HAPTOGLOBIN-BINDING PROTEIN 1-RELATED"/>
    <property type="match status" value="1"/>
</dbReference>
<dbReference type="Gene3D" id="2.170.130.10">
    <property type="entry name" value="TonB-dependent receptor, plug domain"/>
    <property type="match status" value="1"/>
</dbReference>